<feature type="repeat" description="TPR" evidence="1">
    <location>
        <begin position="387"/>
        <end position="420"/>
    </location>
</feature>
<name>A0A1D3UIM4_TANFO</name>
<accession>A0A1D3UIM4</accession>
<organism evidence="3 4">
    <name type="scientific">Tannerella forsythia</name>
    <name type="common">Bacteroides forsythus</name>
    <dbReference type="NCBI Taxonomy" id="28112"/>
    <lineage>
        <taxon>Bacteria</taxon>
        <taxon>Pseudomonadati</taxon>
        <taxon>Bacteroidota</taxon>
        <taxon>Bacteroidia</taxon>
        <taxon>Bacteroidales</taxon>
        <taxon>Tannerellaceae</taxon>
        <taxon>Tannerella</taxon>
    </lineage>
</organism>
<dbReference type="Proteomes" id="UP000182057">
    <property type="component" value="Unassembled WGS sequence"/>
</dbReference>
<dbReference type="RefSeq" id="WP_074449630.1">
    <property type="nucleotide sequence ID" value="NZ_FMMM01000031.1"/>
</dbReference>
<proteinExistence type="predicted"/>
<evidence type="ECO:0000256" key="2">
    <source>
        <dbReference type="SAM" id="SignalP"/>
    </source>
</evidence>
<evidence type="ECO:0000256" key="1">
    <source>
        <dbReference type="PROSITE-ProRule" id="PRU00339"/>
    </source>
</evidence>
<keyword evidence="1" id="KW-0802">TPR repeat</keyword>
<feature type="signal peptide" evidence="2">
    <location>
        <begin position="1"/>
        <end position="19"/>
    </location>
</feature>
<feature type="chain" id="PRO_5008922389" evidence="2">
    <location>
        <begin position="20"/>
        <end position="563"/>
    </location>
</feature>
<sequence length="563" mass="61969" precursor="true">MNKKIFLPFLAMAVIFALTSCSGKLKPLSTDYIKADPQPLEVVGGQVPVTINIAYPAKWFNKNAVVTITPVLRYATGETWGTAYTYQGEKVRANNPMIRYGTGGNVTMKSSFKYKPEMKKSALYLTFDAKIKNKVVRLPDIKIADGVIATSALANAATANPAVGADKFQRIIKEAHNANILFLIQQAELRSNELKKSELSDWKNQIKSANDAPNQNVSVEVSAYASPDGGLKLNETLAEKREANTTRYVKGELKKQKIDIPVDANYTAQDWEGFKELVSKSNLQDKDLVLRVLSMYKDPEEREREIKNISSVFKSLADEILPQLRRSRLTANIEIIGKSDEEISRLAQADPKALNVEELLYAATLTDNDTDKEAIYTKASQQFPDDYRTWNNIGMQRFYAGDLKKAEEMFNKSNSVKPNSEANINLGLIALTRGEKEKAQQLIGGASDVAELGEALGVLYLEQGDYAKAVSSFGAAKTNNAALAQIMTKDYSKASQTLNAVTRPDAVTDYLKAVVAARTNDADGVINNLKAAIGKKQSLAKEAANDLEFAKYATNSAFIDVIR</sequence>
<evidence type="ECO:0000313" key="3">
    <source>
        <dbReference type="EMBL" id="SCQ20005.1"/>
    </source>
</evidence>
<dbReference type="InterPro" id="IPR019734">
    <property type="entry name" value="TPR_rpt"/>
</dbReference>
<dbReference type="PROSITE" id="PS51257">
    <property type="entry name" value="PROKAR_LIPOPROTEIN"/>
    <property type="match status" value="1"/>
</dbReference>
<dbReference type="Gene3D" id="1.25.40.10">
    <property type="entry name" value="Tetratricopeptide repeat domain"/>
    <property type="match status" value="1"/>
</dbReference>
<dbReference type="PROSITE" id="PS50005">
    <property type="entry name" value="TPR"/>
    <property type="match status" value="1"/>
</dbReference>
<dbReference type="SUPFAM" id="SSF48452">
    <property type="entry name" value="TPR-like"/>
    <property type="match status" value="1"/>
</dbReference>
<dbReference type="InterPro" id="IPR011990">
    <property type="entry name" value="TPR-like_helical_dom_sf"/>
</dbReference>
<reference evidence="3 4" key="1">
    <citation type="submission" date="2016-09" db="EMBL/GenBank/DDBJ databases">
        <authorList>
            <person name="Capua I."/>
            <person name="De Benedictis P."/>
            <person name="Joannis T."/>
            <person name="Lombin L.H."/>
            <person name="Cattoli G."/>
        </authorList>
    </citation>
    <scope>NUCLEOTIDE SEQUENCE [LARGE SCALE GENOMIC DNA]</scope>
    <source>
        <strain evidence="3 4">UB20</strain>
    </source>
</reference>
<keyword evidence="2" id="KW-0732">Signal</keyword>
<dbReference type="OrthoDB" id="1465834at2"/>
<protein>
    <submittedName>
        <fullName evidence="3">Tetratricopeptide repeat protein</fullName>
    </submittedName>
</protein>
<dbReference type="EMBL" id="FMMM01000031">
    <property type="protein sequence ID" value="SCQ20005.1"/>
    <property type="molecule type" value="Genomic_DNA"/>
</dbReference>
<evidence type="ECO:0000313" key="4">
    <source>
        <dbReference type="Proteomes" id="UP000182057"/>
    </source>
</evidence>
<dbReference type="AlphaFoldDB" id="A0A1D3UIM4"/>
<gene>
    <name evidence="3" type="ORF">TFUB20_00897</name>
</gene>